<name>A0A243Q5U4_9ACTN</name>
<protein>
    <submittedName>
        <fullName evidence="3">Uncharacterized protein</fullName>
    </submittedName>
</protein>
<proteinExistence type="predicted"/>
<sequence>MSIRVRMVTAGLAVCAAAAFGAAHTPAAQAAPTDVTATASVSGNTVTLTVTNNAAKRIGCEIVGVPAGGAPTNVVFGYQTPEELGALITAGSSKSLPLRISQGTPPAPTGTTTIPDGAYDIYWGCTNITLPPGTGAAEEFWGTNPPLTGATPTVAEPIRVTVPGGAATPPAPKPDAPAAPGLPAIPGLPNIPGLPEIQLPAEICTTSSCLPVG</sequence>
<dbReference type="AlphaFoldDB" id="A0A243Q5U4"/>
<evidence type="ECO:0000256" key="2">
    <source>
        <dbReference type="SAM" id="SignalP"/>
    </source>
</evidence>
<feature type="signal peptide" evidence="2">
    <location>
        <begin position="1"/>
        <end position="30"/>
    </location>
</feature>
<organism evidence="3 4">
    <name type="scientific">Gordonia lacunae</name>
    <dbReference type="NCBI Taxonomy" id="417102"/>
    <lineage>
        <taxon>Bacteria</taxon>
        <taxon>Bacillati</taxon>
        <taxon>Actinomycetota</taxon>
        <taxon>Actinomycetes</taxon>
        <taxon>Mycobacteriales</taxon>
        <taxon>Gordoniaceae</taxon>
        <taxon>Gordonia</taxon>
    </lineage>
</organism>
<dbReference type="PROSITE" id="PS51318">
    <property type="entry name" value="TAT"/>
    <property type="match status" value="1"/>
</dbReference>
<dbReference type="EMBL" id="NGFO01000028">
    <property type="protein sequence ID" value="OUC76738.1"/>
    <property type="molecule type" value="Genomic_DNA"/>
</dbReference>
<keyword evidence="2" id="KW-0732">Signal</keyword>
<evidence type="ECO:0000313" key="4">
    <source>
        <dbReference type="Proteomes" id="UP000194632"/>
    </source>
</evidence>
<accession>A0A243Q5U4</accession>
<dbReference type="STRING" id="417102.CA982_20380"/>
<feature type="chain" id="PRO_5012354118" evidence="2">
    <location>
        <begin position="31"/>
        <end position="213"/>
    </location>
</feature>
<evidence type="ECO:0000313" key="3">
    <source>
        <dbReference type="EMBL" id="OUC76738.1"/>
    </source>
</evidence>
<feature type="region of interest" description="Disordered" evidence="1">
    <location>
        <begin position="164"/>
        <end position="184"/>
    </location>
</feature>
<reference evidence="3 4" key="1">
    <citation type="submission" date="2017-05" db="EMBL/GenBank/DDBJ databases">
        <title>Biotechnological potential of actinobacteria isolated from South African environments.</title>
        <authorList>
            <person name="Le Roes-Hill M."/>
            <person name="Prins A."/>
            <person name="Durrell K.A."/>
        </authorList>
    </citation>
    <scope>NUCLEOTIDE SEQUENCE [LARGE SCALE GENOMIC DNA]</scope>
    <source>
        <strain evidence="3">BS2</strain>
    </source>
</reference>
<dbReference type="Proteomes" id="UP000194632">
    <property type="component" value="Unassembled WGS sequence"/>
</dbReference>
<comment type="caution">
    <text evidence="3">The sequence shown here is derived from an EMBL/GenBank/DDBJ whole genome shotgun (WGS) entry which is preliminary data.</text>
</comment>
<dbReference type="InterPro" id="IPR006311">
    <property type="entry name" value="TAT_signal"/>
</dbReference>
<keyword evidence="4" id="KW-1185">Reference proteome</keyword>
<gene>
    <name evidence="3" type="ORF">CA982_20380</name>
</gene>
<evidence type="ECO:0000256" key="1">
    <source>
        <dbReference type="SAM" id="MobiDB-lite"/>
    </source>
</evidence>
<dbReference type="OrthoDB" id="4380844at2"/>
<dbReference type="RefSeq" id="WP_086537074.1">
    <property type="nucleotide sequence ID" value="NZ_NGFO01000028.1"/>
</dbReference>